<dbReference type="Proteomes" id="UP001597108">
    <property type="component" value="Unassembled WGS sequence"/>
</dbReference>
<keyword evidence="5" id="KW-1185">Reference proteome</keyword>
<dbReference type="PANTHER" id="PTHR20857">
    <property type="entry name" value="THIAMINE-PHOSPHATE PYROPHOSPHORYLASE"/>
    <property type="match status" value="1"/>
</dbReference>
<reference evidence="5" key="1">
    <citation type="journal article" date="2019" name="Int. J. Syst. Evol. Microbiol.">
        <title>The Global Catalogue of Microorganisms (GCM) 10K type strain sequencing project: providing services to taxonomists for standard genome sequencing and annotation.</title>
        <authorList>
            <consortium name="The Broad Institute Genomics Platform"/>
            <consortium name="The Broad Institute Genome Sequencing Center for Infectious Disease"/>
            <person name="Wu L."/>
            <person name="Ma J."/>
        </authorList>
    </citation>
    <scope>NUCLEOTIDE SEQUENCE [LARGE SCALE GENOMIC DNA]</scope>
    <source>
        <strain evidence="5">CCUG 60524</strain>
    </source>
</reference>
<evidence type="ECO:0000259" key="3">
    <source>
        <dbReference type="Pfam" id="PF02581"/>
    </source>
</evidence>
<accession>A0ABW3IT51</accession>
<comment type="pathway">
    <text evidence="1">Cofactor biosynthesis; thiamine diphosphate biosynthesis.</text>
</comment>
<dbReference type="SUPFAM" id="SSF51391">
    <property type="entry name" value="Thiamin phosphate synthase"/>
    <property type="match status" value="1"/>
</dbReference>
<sequence>MAETEQPQIYLITPPEFELSRFPDALARVLDSREIACVRLALAGQDEDRIARAADACRTVCHGRDVAIVIERHLQLALRHGLDGVHLDGARGIRDARKELGEDGIVGAYCGTSRHDGMNAGEAGADYVAFGPVGATALGDGSVAETDLFAWWSEMIELPVVAEGGLTSDLVRTLAPITDFFGIGSEIWAEEDPADALARLLSAAD</sequence>
<organism evidence="4 5">
    <name type="scientific">Tropicimonas aquimaris</name>
    <dbReference type="NCBI Taxonomy" id="914152"/>
    <lineage>
        <taxon>Bacteria</taxon>
        <taxon>Pseudomonadati</taxon>
        <taxon>Pseudomonadota</taxon>
        <taxon>Alphaproteobacteria</taxon>
        <taxon>Rhodobacterales</taxon>
        <taxon>Roseobacteraceae</taxon>
        <taxon>Tropicimonas</taxon>
    </lineage>
</organism>
<dbReference type="EMBL" id="JBHTJT010000038">
    <property type="protein sequence ID" value="MFD0981270.1"/>
    <property type="molecule type" value="Genomic_DNA"/>
</dbReference>
<name>A0ABW3IT51_9RHOB</name>
<dbReference type="CDD" id="cd00564">
    <property type="entry name" value="TMP_TenI"/>
    <property type="match status" value="1"/>
</dbReference>
<dbReference type="PANTHER" id="PTHR20857:SF15">
    <property type="entry name" value="THIAMINE-PHOSPHATE SYNTHASE"/>
    <property type="match status" value="1"/>
</dbReference>
<gene>
    <name evidence="4" type="ORF">ACFQ2S_16660</name>
</gene>
<comment type="caution">
    <text evidence="4">The sequence shown here is derived from an EMBL/GenBank/DDBJ whole genome shotgun (WGS) entry which is preliminary data.</text>
</comment>
<keyword evidence="2" id="KW-0784">Thiamine biosynthesis</keyword>
<dbReference type="Pfam" id="PF02581">
    <property type="entry name" value="TMP-TENI"/>
    <property type="match status" value="1"/>
</dbReference>
<dbReference type="InterPro" id="IPR013785">
    <property type="entry name" value="Aldolase_TIM"/>
</dbReference>
<dbReference type="InterPro" id="IPR036206">
    <property type="entry name" value="ThiamineP_synth_sf"/>
</dbReference>
<dbReference type="InterPro" id="IPR022998">
    <property type="entry name" value="ThiamineP_synth_TenI"/>
</dbReference>
<evidence type="ECO:0000256" key="1">
    <source>
        <dbReference type="ARBA" id="ARBA00004948"/>
    </source>
</evidence>
<evidence type="ECO:0000256" key="2">
    <source>
        <dbReference type="ARBA" id="ARBA00022977"/>
    </source>
</evidence>
<feature type="domain" description="Thiamine phosphate synthase/TenI" evidence="3">
    <location>
        <begin position="9"/>
        <end position="174"/>
    </location>
</feature>
<dbReference type="RefSeq" id="WP_386076156.1">
    <property type="nucleotide sequence ID" value="NZ_JBHTJT010000038.1"/>
</dbReference>
<dbReference type="Gene3D" id="3.20.20.70">
    <property type="entry name" value="Aldolase class I"/>
    <property type="match status" value="1"/>
</dbReference>
<evidence type="ECO:0000313" key="4">
    <source>
        <dbReference type="EMBL" id="MFD0981270.1"/>
    </source>
</evidence>
<protein>
    <submittedName>
        <fullName evidence="4">Thiamine phosphate synthase</fullName>
    </submittedName>
</protein>
<proteinExistence type="predicted"/>
<evidence type="ECO:0000313" key="5">
    <source>
        <dbReference type="Proteomes" id="UP001597108"/>
    </source>
</evidence>